<reference evidence="2" key="1">
    <citation type="submission" date="2018-05" db="EMBL/GenBank/DDBJ databases">
        <authorList>
            <person name="Lanie J.A."/>
            <person name="Ng W.-L."/>
            <person name="Kazmierczak K.M."/>
            <person name="Andrzejewski T.M."/>
            <person name="Davidsen T.M."/>
            <person name="Wayne K.J."/>
            <person name="Tettelin H."/>
            <person name="Glass J.I."/>
            <person name="Rusch D."/>
            <person name="Podicherti R."/>
            <person name="Tsui H.-C.T."/>
            <person name="Winkler M.E."/>
        </authorList>
    </citation>
    <scope>NUCLEOTIDE SEQUENCE</scope>
</reference>
<organism evidence="2">
    <name type="scientific">marine metagenome</name>
    <dbReference type="NCBI Taxonomy" id="408172"/>
    <lineage>
        <taxon>unclassified sequences</taxon>
        <taxon>metagenomes</taxon>
        <taxon>ecological metagenomes</taxon>
    </lineage>
</organism>
<dbReference type="EMBL" id="UINC01131042">
    <property type="protein sequence ID" value="SVD12503.1"/>
    <property type="molecule type" value="Genomic_DNA"/>
</dbReference>
<feature type="non-terminal residue" evidence="2">
    <location>
        <position position="35"/>
    </location>
</feature>
<accession>A0A382SRS6</accession>
<name>A0A382SRS6_9ZZZZ</name>
<sequence>MSPQTAEAEKKNTGKHVNVPGKPEGWVPAGDLQEV</sequence>
<evidence type="ECO:0000313" key="2">
    <source>
        <dbReference type="EMBL" id="SVD12503.1"/>
    </source>
</evidence>
<dbReference type="AlphaFoldDB" id="A0A382SRS6"/>
<protein>
    <recommendedName>
        <fullName evidence="3">SH3 domain-containing protein</fullName>
    </recommendedName>
</protein>
<evidence type="ECO:0000256" key="1">
    <source>
        <dbReference type="SAM" id="MobiDB-lite"/>
    </source>
</evidence>
<gene>
    <name evidence="2" type="ORF">METZ01_LOCUS365357</name>
</gene>
<proteinExistence type="predicted"/>
<evidence type="ECO:0008006" key="3">
    <source>
        <dbReference type="Google" id="ProtNLM"/>
    </source>
</evidence>
<feature type="region of interest" description="Disordered" evidence="1">
    <location>
        <begin position="1"/>
        <end position="35"/>
    </location>
</feature>